<evidence type="ECO:0000313" key="3">
    <source>
        <dbReference type="Proteomes" id="UP000050795"/>
    </source>
</evidence>
<keyword evidence="3" id="KW-1185">Reference proteome</keyword>
<reference evidence="3" key="1">
    <citation type="submission" date="2022-06" db="EMBL/GenBank/DDBJ databases">
        <authorList>
            <person name="Berger JAMES D."/>
            <person name="Berger JAMES D."/>
        </authorList>
    </citation>
    <scope>NUCLEOTIDE SEQUENCE [LARGE SCALE GENOMIC DNA]</scope>
</reference>
<keyword evidence="1" id="KW-0106">Calcium</keyword>
<dbReference type="Proteomes" id="UP000050795">
    <property type="component" value="Unassembled WGS sequence"/>
</dbReference>
<dbReference type="PROSITE" id="PS50222">
    <property type="entry name" value="EF_HAND_2"/>
    <property type="match status" value="1"/>
</dbReference>
<dbReference type="Pfam" id="PF13499">
    <property type="entry name" value="EF-hand_7"/>
    <property type="match status" value="1"/>
</dbReference>
<dbReference type="AlphaFoldDB" id="A0AA85JZA5"/>
<feature type="domain" description="EF-hand" evidence="2">
    <location>
        <begin position="42"/>
        <end position="77"/>
    </location>
</feature>
<proteinExistence type="predicted"/>
<protein>
    <recommendedName>
        <fullName evidence="2">EF-hand domain-containing protein</fullName>
    </recommendedName>
</protein>
<accession>A0AA85JZA5</accession>
<dbReference type="CDD" id="cd00051">
    <property type="entry name" value="EFh"/>
    <property type="match status" value="1"/>
</dbReference>
<dbReference type="InterPro" id="IPR037177">
    <property type="entry name" value="DLC_sf"/>
</dbReference>
<dbReference type="Gene3D" id="1.10.238.10">
    <property type="entry name" value="EF-hand"/>
    <property type="match status" value="1"/>
</dbReference>
<dbReference type="SUPFAM" id="SSF54648">
    <property type="entry name" value="DLC"/>
    <property type="match status" value="1"/>
</dbReference>
<evidence type="ECO:0000313" key="4">
    <source>
        <dbReference type="WBParaSite" id="TREG1_51010.1"/>
    </source>
</evidence>
<dbReference type="WBParaSite" id="TREG1_51010.1">
    <property type="protein sequence ID" value="TREG1_51010.1"/>
    <property type="gene ID" value="TREG1_51010"/>
</dbReference>
<dbReference type="InterPro" id="IPR002048">
    <property type="entry name" value="EF_hand_dom"/>
</dbReference>
<dbReference type="PROSITE" id="PS00018">
    <property type="entry name" value="EF_HAND_1"/>
    <property type="match status" value="1"/>
</dbReference>
<dbReference type="GO" id="GO:0030286">
    <property type="term" value="C:dynein complex"/>
    <property type="evidence" value="ECO:0007669"/>
    <property type="project" value="InterPro"/>
</dbReference>
<dbReference type="Gene3D" id="3.30.740.10">
    <property type="entry name" value="Protein Inhibitor Of Neuronal Nitric Oxide Synthase"/>
    <property type="match status" value="1"/>
</dbReference>
<dbReference type="GO" id="GO:0005509">
    <property type="term" value="F:calcium ion binding"/>
    <property type="evidence" value="ECO:0007669"/>
    <property type="project" value="InterPro"/>
</dbReference>
<dbReference type="InterPro" id="IPR001372">
    <property type="entry name" value="Dynein_light_chain_typ-1/2"/>
</dbReference>
<dbReference type="CDD" id="cd21454">
    <property type="entry name" value="DLC-like_TAL"/>
    <property type="match status" value="1"/>
</dbReference>
<dbReference type="SMART" id="SM00054">
    <property type="entry name" value="EFh"/>
    <property type="match status" value="2"/>
</dbReference>
<evidence type="ECO:0000256" key="1">
    <source>
        <dbReference type="ARBA" id="ARBA00022837"/>
    </source>
</evidence>
<dbReference type="Pfam" id="PF01221">
    <property type="entry name" value="Dynein_light"/>
    <property type="match status" value="1"/>
</dbReference>
<organism evidence="3 4">
    <name type="scientific">Trichobilharzia regenti</name>
    <name type="common">Nasal bird schistosome</name>
    <dbReference type="NCBI Taxonomy" id="157069"/>
    <lineage>
        <taxon>Eukaryota</taxon>
        <taxon>Metazoa</taxon>
        <taxon>Spiralia</taxon>
        <taxon>Lophotrochozoa</taxon>
        <taxon>Platyhelminthes</taxon>
        <taxon>Trematoda</taxon>
        <taxon>Digenea</taxon>
        <taxon>Strigeidida</taxon>
        <taxon>Schistosomatoidea</taxon>
        <taxon>Schistosomatidae</taxon>
        <taxon>Trichobilharzia</taxon>
    </lineage>
</organism>
<evidence type="ECO:0000259" key="2">
    <source>
        <dbReference type="PROSITE" id="PS50222"/>
    </source>
</evidence>
<name>A0AA85JZA5_TRIRE</name>
<dbReference type="SUPFAM" id="SSF47473">
    <property type="entry name" value="EF-hand"/>
    <property type="match status" value="1"/>
</dbReference>
<dbReference type="InterPro" id="IPR018247">
    <property type="entry name" value="EF_Hand_1_Ca_BS"/>
</dbReference>
<sequence>MASTNKQSQMEQFITAFIEMDKDRNEMVDRQELVRYCQQNRMDMKQIDTWISRFDTDRDGKVSLDEFCRGLGLKQAEIRRLKEEHKRAKDGRVPDLPHDIDIIASTMSLSKQHEICTKFKEIIGSPPKTGEAMRDVTSKMKTYLDSEHGRVWQVVILTGSYWMNFSHEPFMSIQFKHSNNVVLLWRTPC</sequence>
<dbReference type="SMART" id="SM01375">
    <property type="entry name" value="Dynein_light"/>
    <property type="match status" value="1"/>
</dbReference>
<reference evidence="4" key="2">
    <citation type="submission" date="2023-11" db="UniProtKB">
        <authorList>
            <consortium name="WormBaseParasite"/>
        </authorList>
    </citation>
    <scope>IDENTIFICATION</scope>
</reference>
<dbReference type="InterPro" id="IPR011992">
    <property type="entry name" value="EF-hand-dom_pair"/>
</dbReference>
<dbReference type="GO" id="GO:0007017">
    <property type="term" value="P:microtubule-based process"/>
    <property type="evidence" value="ECO:0007669"/>
    <property type="project" value="InterPro"/>
</dbReference>